<feature type="transmembrane region" description="Helical" evidence="1">
    <location>
        <begin position="29"/>
        <end position="49"/>
    </location>
</feature>
<dbReference type="AlphaFoldDB" id="A0A1Y2C7Y1"/>
<gene>
    <name evidence="2" type="ORF">BCR33DRAFT_273427</name>
</gene>
<proteinExistence type="predicted"/>
<name>A0A1Y2C7Y1_9FUNG</name>
<dbReference type="Proteomes" id="UP000193642">
    <property type="component" value="Unassembled WGS sequence"/>
</dbReference>
<keyword evidence="1" id="KW-0472">Membrane</keyword>
<sequence>MTNPIGQEPGFGIHPDPKHSVVDADGSGFLIFEVFNLIVFISSALLLVWRRKALS</sequence>
<organism evidence="2 3">
    <name type="scientific">Rhizoclosmatium globosum</name>
    <dbReference type="NCBI Taxonomy" id="329046"/>
    <lineage>
        <taxon>Eukaryota</taxon>
        <taxon>Fungi</taxon>
        <taxon>Fungi incertae sedis</taxon>
        <taxon>Chytridiomycota</taxon>
        <taxon>Chytridiomycota incertae sedis</taxon>
        <taxon>Chytridiomycetes</taxon>
        <taxon>Chytridiales</taxon>
        <taxon>Chytriomycetaceae</taxon>
        <taxon>Rhizoclosmatium</taxon>
    </lineage>
</organism>
<accession>A0A1Y2C7Y1</accession>
<evidence type="ECO:0000313" key="2">
    <source>
        <dbReference type="EMBL" id="ORY43141.1"/>
    </source>
</evidence>
<reference evidence="2 3" key="1">
    <citation type="submission" date="2016-07" db="EMBL/GenBank/DDBJ databases">
        <title>Pervasive Adenine N6-methylation of Active Genes in Fungi.</title>
        <authorList>
            <consortium name="DOE Joint Genome Institute"/>
            <person name="Mondo S.J."/>
            <person name="Dannebaum R.O."/>
            <person name="Kuo R.C."/>
            <person name="Labutti K."/>
            <person name="Haridas S."/>
            <person name="Kuo A."/>
            <person name="Salamov A."/>
            <person name="Ahrendt S.R."/>
            <person name="Lipzen A."/>
            <person name="Sullivan W."/>
            <person name="Andreopoulos W.B."/>
            <person name="Clum A."/>
            <person name="Lindquist E."/>
            <person name="Daum C."/>
            <person name="Ramamoorthy G.K."/>
            <person name="Gryganskyi A."/>
            <person name="Culley D."/>
            <person name="Magnuson J.K."/>
            <person name="James T.Y."/>
            <person name="O'Malley M.A."/>
            <person name="Stajich J.E."/>
            <person name="Spatafora J.W."/>
            <person name="Visel A."/>
            <person name="Grigoriev I.V."/>
        </authorList>
    </citation>
    <scope>NUCLEOTIDE SEQUENCE [LARGE SCALE GENOMIC DNA]</scope>
    <source>
        <strain evidence="2 3">JEL800</strain>
    </source>
</reference>
<keyword evidence="1" id="KW-0812">Transmembrane</keyword>
<evidence type="ECO:0000313" key="3">
    <source>
        <dbReference type="Proteomes" id="UP000193642"/>
    </source>
</evidence>
<evidence type="ECO:0000256" key="1">
    <source>
        <dbReference type="SAM" id="Phobius"/>
    </source>
</evidence>
<comment type="caution">
    <text evidence="2">The sequence shown here is derived from an EMBL/GenBank/DDBJ whole genome shotgun (WGS) entry which is preliminary data.</text>
</comment>
<protein>
    <submittedName>
        <fullName evidence="2">Uncharacterized protein</fullName>
    </submittedName>
</protein>
<dbReference type="EMBL" id="MCGO01000026">
    <property type="protein sequence ID" value="ORY43141.1"/>
    <property type="molecule type" value="Genomic_DNA"/>
</dbReference>
<keyword evidence="1" id="KW-1133">Transmembrane helix</keyword>
<keyword evidence="3" id="KW-1185">Reference proteome</keyword>